<keyword evidence="11" id="KW-1185">Reference proteome</keyword>
<evidence type="ECO:0000313" key="11">
    <source>
        <dbReference type="Proteomes" id="UP001165384"/>
    </source>
</evidence>
<evidence type="ECO:0000313" key="10">
    <source>
        <dbReference type="EMBL" id="MCG2576684.1"/>
    </source>
</evidence>
<dbReference type="NCBIfam" id="NF009395">
    <property type="entry name" value="PRK12755.1"/>
    <property type="match status" value="1"/>
</dbReference>
<dbReference type="PANTHER" id="PTHR21225:SF12">
    <property type="entry name" value="PHOSPHO-2-DEHYDRO-3-DEOXYHEPTONATE ALDOLASE, TYROSINE-INHIBITED"/>
    <property type="match status" value="1"/>
</dbReference>
<keyword evidence="6 8" id="KW-0057">Aromatic amino acid biosynthesis</keyword>
<dbReference type="Proteomes" id="UP001165384">
    <property type="component" value="Unassembled WGS sequence"/>
</dbReference>
<comment type="similarity">
    <text evidence="3 8">Belongs to the class-I DAHP synthase family.</text>
</comment>
<proteinExistence type="inferred from homology"/>
<organism evidence="10 11">
    <name type="scientific">Dechloromonas hankyongensis</name>
    <dbReference type="NCBI Taxonomy" id="2908002"/>
    <lineage>
        <taxon>Bacteria</taxon>
        <taxon>Pseudomonadati</taxon>
        <taxon>Pseudomonadota</taxon>
        <taxon>Betaproteobacteria</taxon>
        <taxon>Rhodocyclales</taxon>
        <taxon>Azonexaceae</taxon>
        <taxon>Dechloromonas</taxon>
    </lineage>
</organism>
<dbReference type="NCBIfam" id="NF009396">
    <property type="entry name" value="PRK12756.1"/>
    <property type="match status" value="1"/>
</dbReference>
<comment type="catalytic activity">
    <reaction evidence="7 8">
        <text>D-erythrose 4-phosphate + phosphoenolpyruvate + H2O = 7-phospho-2-dehydro-3-deoxy-D-arabino-heptonate + phosphate</text>
        <dbReference type="Rhea" id="RHEA:14717"/>
        <dbReference type="ChEBI" id="CHEBI:15377"/>
        <dbReference type="ChEBI" id="CHEBI:16897"/>
        <dbReference type="ChEBI" id="CHEBI:43474"/>
        <dbReference type="ChEBI" id="CHEBI:58394"/>
        <dbReference type="ChEBI" id="CHEBI:58702"/>
        <dbReference type="EC" id="2.5.1.54"/>
    </reaction>
</comment>
<dbReference type="GO" id="GO:0003849">
    <property type="term" value="F:3-deoxy-7-phosphoheptulonate synthase activity"/>
    <property type="evidence" value="ECO:0007669"/>
    <property type="project" value="UniProtKB-EC"/>
</dbReference>
<evidence type="ECO:0000259" key="9">
    <source>
        <dbReference type="Pfam" id="PF00793"/>
    </source>
</evidence>
<dbReference type="SUPFAM" id="SSF51569">
    <property type="entry name" value="Aldolase"/>
    <property type="match status" value="1"/>
</dbReference>
<comment type="pathway">
    <text evidence="2 8">Metabolic intermediate biosynthesis; chorismate biosynthesis; chorismate from D-erythrose 4-phosphate and phosphoenolpyruvate: step 1/7.</text>
</comment>
<evidence type="ECO:0000256" key="7">
    <source>
        <dbReference type="ARBA" id="ARBA00047508"/>
    </source>
</evidence>
<reference evidence="10" key="1">
    <citation type="submission" date="2022-01" db="EMBL/GenBank/DDBJ databases">
        <authorList>
            <person name="Jo J.-H."/>
            <person name="Im W.-T."/>
        </authorList>
    </citation>
    <scope>NUCLEOTIDE SEQUENCE</scope>
    <source>
        <strain evidence="10">XY25</strain>
    </source>
</reference>
<dbReference type="InterPro" id="IPR013785">
    <property type="entry name" value="Aldolase_TIM"/>
</dbReference>
<evidence type="ECO:0000256" key="8">
    <source>
        <dbReference type="PIRNR" id="PIRNR001361"/>
    </source>
</evidence>
<dbReference type="PIRSF" id="PIRSF001361">
    <property type="entry name" value="DAHP_synthase"/>
    <property type="match status" value="1"/>
</dbReference>
<name>A0ABS9K0Q3_9RHOO</name>
<sequence length="364" mass="40059">MTTPHSTQTSKPNTDDVRIKEIKELVPPAHVFREYPVSSRAAQTTYTARQAIHRVLHGADDRLLVVIGPCSIHDYDLAMDYAKKLAKEAERFAEDLIVVMRVYFEKPRTTVGWKGLINDPRLDNTFRINEGLRLARRILLEVNELDLPCATEFLDTITPQYTADLIAWGAIGARTTESQVHRELASGLSCPVGFKNGTDGNMRIAVDAIRSANSPHHFLSVTKSGHTAIVSTMGNEDCHVILRGGKEPNYDAPSVDAACQEIAKAGLAARLMVDFSHGNSRKQFKLQIEVCDSVAEQIAGGEERIVGVMVESHLVEGRQDLSPDMPLVYGQSITDACINWDDSVAVMEKLAAAVRARRVAEAAE</sequence>
<dbReference type="Pfam" id="PF00793">
    <property type="entry name" value="DAHP_synth_1"/>
    <property type="match status" value="1"/>
</dbReference>
<keyword evidence="5 8" id="KW-0808">Transferase</keyword>
<dbReference type="InterPro" id="IPR006218">
    <property type="entry name" value="DAHP1/KDSA"/>
</dbReference>
<dbReference type="EMBL" id="JAKLTN010000001">
    <property type="protein sequence ID" value="MCG2576684.1"/>
    <property type="molecule type" value="Genomic_DNA"/>
</dbReference>
<keyword evidence="4 8" id="KW-0028">Amino-acid biosynthesis</keyword>
<dbReference type="InterPro" id="IPR006219">
    <property type="entry name" value="DAHP_synth_1"/>
</dbReference>
<dbReference type="PANTHER" id="PTHR21225">
    <property type="entry name" value="PHOSPHO-2-DEHYDRO-3-DEOXYHEPTONATE ALDOLASE DAHP SYNTHETASE"/>
    <property type="match status" value="1"/>
</dbReference>
<feature type="domain" description="DAHP synthetase I/KDSA" evidence="9">
    <location>
        <begin position="50"/>
        <end position="346"/>
    </location>
</feature>
<evidence type="ECO:0000256" key="2">
    <source>
        <dbReference type="ARBA" id="ARBA00004688"/>
    </source>
</evidence>
<evidence type="ECO:0000256" key="5">
    <source>
        <dbReference type="ARBA" id="ARBA00022679"/>
    </source>
</evidence>
<dbReference type="EC" id="2.5.1.54" evidence="8"/>
<accession>A0ABS9K0Q3</accession>
<dbReference type="NCBIfam" id="NF006723">
    <property type="entry name" value="PRK09261.1-1"/>
    <property type="match status" value="1"/>
</dbReference>
<comment type="caution">
    <text evidence="10">The sequence shown here is derived from an EMBL/GenBank/DDBJ whole genome shotgun (WGS) entry which is preliminary data.</text>
</comment>
<evidence type="ECO:0000256" key="3">
    <source>
        <dbReference type="ARBA" id="ARBA00007985"/>
    </source>
</evidence>
<comment type="function">
    <text evidence="1 8">Stereospecific condensation of phosphoenolpyruvate (PEP) and D-erythrose-4-phosphate (E4P) giving rise to 3-deoxy-D-arabino-heptulosonate-7-phosphate (DAHP).</text>
</comment>
<evidence type="ECO:0000256" key="1">
    <source>
        <dbReference type="ARBA" id="ARBA00003726"/>
    </source>
</evidence>
<evidence type="ECO:0000256" key="6">
    <source>
        <dbReference type="ARBA" id="ARBA00023141"/>
    </source>
</evidence>
<dbReference type="Gene3D" id="3.20.20.70">
    <property type="entry name" value="Aldolase class I"/>
    <property type="match status" value="1"/>
</dbReference>
<evidence type="ECO:0000256" key="4">
    <source>
        <dbReference type="ARBA" id="ARBA00022605"/>
    </source>
</evidence>
<gene>
    <name evidence="10" type="primary">aroG</name>
    <name evidence="10" type="ORF">LZ012_06710</name>
</gene>
<dbReference type="NCBIfam" id="TIGR00034">
    <property type="entry name" value="aroFGH"/>
    <property type="match status" value="1"/>
</dbReference>
<protein>
    <recommendedName>
        <fullName evidence="8">Phospho-2-dehydro-3-deoxyheptonate aldolase</fullName>
        <ecNumber evidence="8">2.5.1.54</ecNumber>
    </recommendedName>
</protein>